<comment type="caution">
    <text evidence="2">The sequence shown here is derived from an EMBL/GenBank/DDBJ whole genome shotgun (WGS) entry which is preliminary data.</text>
</comment>
<evidence type="ECO:0000313" key="2">
    <source>
        <dbReference type="EMBL" id="MCL6422390.1"/>
    </source>
</evidence>
<organism evidence="2 3">
    <name type="scientific">Brachybacterium equifaecis</name>
    <dbReference type="NCBI Taxonomy" id="2910770"/>
    <lineage>
        <taxon>Bacteria</taxon>
        <taxon>Bacillati</taxon>
        <taxon>Actinomycetota</taxon>
        <taxon>Actinomycetes</taxon>
        <taxon>Micrococcales</taxon>
        <taxon>Dermabacteraceae</taxon>
        <taxon>Brachybacterium</taxon>
    </lineage>
</organism>
<feature type="transmembrane region" description="Helical" evidence="1">
    <location>
        <begin position="96"/>
        <end position="116"/>
    </location>
</feature>
<feature type="transmembrane region" description="Helical" evidence="1">
    <location>
        <begin position="181"/>
        <end position="205"/>
    </location>
</feature>
<evidence type="ECO:0000313" key="3">
    <source>
        <dbReference type="Proteomes" id="UP001203761"/>
    </source>
</evidence>
<protein>
    <recommendedName>
        <fullName evidence="4">Permease</fullName>
    </recommendedName>
</protein>
<proteinExistence type="predicted"/>
<sequence>MVVLVVMMGLVMLSLAIIGPFLVWAAARIIPRIARGPALLVGARRLAADPRGGWRAVSGITVALVIAGFLGFIQVVSEPTSPEEVRMFTGMHTGGMLTLAIAAVLAAVSTGVTQAARAVDQAPVLRSQHVGGAEVRQLHAARWMEIAIPLALSTVVAVMTALLLLTPAIGQVAENPLPLVLQLLVSAAAAYGLVAAAVLVSGPIVRRGALTGK</sequence>
<evidence type="ECO:0008006" key="4">
    <source>
        <dbReference type="Google" id="ProtNLM"/>
    </source>
</evidence>
<gene>
    <name evidence="2" type="ORF">Bequi_03155</name>
</gene>
<feature type="transmembrane region" description="Helical" evidence="1">
    <location>
        <begin position="54"/>
        <end position="76"/>
    </location>
</feature>
<dbReference type="EMBL" id="JAKNCJ010000001">
    <property type="protein sequence ID" value="MCL6422390.1"/>
    <property type="molecule type" value="Genomic_DNA"/>
</dbReference>
<feature type="transmembrane region" description="Helical" evidence="1">
    <location>
        <begin position="6"/>
        <end position="27"/>
    </location>
</feature>
<keyword evidence="1" id="KW-1133">Transmembrane helix</keyword>
<evidence type="ECO:0000256" key="1">
    <source>
        <dbReference type="SAM" id="Phobius"/>
    </source>
</evidence>
<dbReference type="RefSeq" id="WP_249736492.1">
    <property type="nucleotide sequence ID" value="NZ_JAKNCJ010000001.1"/>
</dbReference>
<accession>A0ABT0QXT8</accession>
<feature type="transmembrane region" description="Helical" evidence="1">
    <location>
        <begin position="146"/>
        <end position="169"/>
    </location>
</feature>
<dbReference type="Proteomes" id="UP001203761">
    <property type="component" value="Unassembled WGS sequence"/>
</dbReference>
<keyword evidence="1" id="KW-0812">Transmembrane</keyword>
<reference evidence="2" key="1">
    <citation type="submission" date="2022-02" db="EMBL/GenBank/DDBJ databases">
        <authorList>
            <person name="Lee M."/>
            <person name="Kim S.-J."/>
            <person name="Jung M.-Y."/>
        </authorList>
    </citation>
    <scope>NUCLEOTIDE SEQUENCE</scope>
    <source>
        <strain evidence="2">JHP9</strain>
    </source>
</reference>
<keyword evidence="1" id="KW-0472">Membrane</keyword>
<name>A0ABT0QXT8_9MICO</name>
<keyword evidence="3" id="KW-1185">Reference proteome</keyword>